<keyword evidence="5 12" id="KW-0812">Transmembrane</keyword>
<dbReference type="GO" id="GO:0030148">
    <property type="term" value="P:sphingolipid biosynthetic process"/>
    <property type="evidence" value="ECO:0007669"/>
    <property type="project" value="TreeGrafter"/>
</dbReference>
<evidence type="ECO:0000313" key="14">
    <source>
        <dbReference type="Proteomes" id="UP001230188"/>
    </source>
</evidence>
<comment type="catalytic activity">
    <reaction evidence="12">
        <text>an acyl-CoA + malonyl-CoA + H(+) = a 3-oxoacyl-CoA + CO2 + CoA</text>
        <dbReference type="Rhea" id="RHEA:50252"/>
        <dbReference type="ChEBI" id="CHEBI:15378"/>
        <dbReference type="ChEBI" id="CHEBI:16526"/>
        <dbReference type="ChEBI" id="CHEBI:57287"/>
        <dbReference type="ChEBI" id="CHEBI:57384"/>
        <dbReference type="ChEBI" id="CHEBI:58342"/>
        <dbReference type="ChEBI" id="CHEBI:90726"/>
    </reaction>
    <physiologicalReaction direction="left-to-right" evidence="12">
        <dbReference type="Rhea" id="RHEA:50253"/>
    </physiologicalReaction>
</comment>
<feature type="transmembrane region" description="Helical" evidence="12">
    <location>
        <begin position="86"/>
        <end position="106"/>
    </location>
</feature>
<dbReference type="EMBL" id="JAQMWT010000280">
    <property type="protein sequence ID" value="KAJ8606324.1"/>
    <property type="molecule type" value="Genomic_DNA"/>
</dbReference>
<evidence type="ECO:0000256" key="1">
    <source>
        <dbReference type="ARBA" id="ARBA00004141"/>
    </source>
</evidence>
<comment type="catalytic activity">
    <reaction evidence="11">
        <text>a very-long-chain acyl-CoA + malonyl-CoA + H(+) = a very-long-chain 3-oxoacyl-CoA + CO2 + CoA</text>
        <dbReference type="Rhea" id="RHEA:32727"/>
        <dbReference type="ChEBI" id="CHEBI:15378"/>
        <dbReference type="ChEBI" id="CHEBI:16526"/>
        <dbReference type="ChEBI" id="CHEBI:57287"/>
        <dbReference type="ChEBI" id="CHEBI:57384"/>
        <dbReference type="ChEBI" id="CHEBI:90725"/>
        <dbReference type="ChEBI" id="CHEBI:90736"/>
        <dbReference type="EC" id="2.3.1.199"/>
    </reaction>
</comment>
<dbReference type="Pfam" id="PF01151">
    <property type="entry name" value="ELO"/>
    <property type="match status" value="1"/>
</dbReference>
<comment type="caution">
    <text evidence="12">Lacks conserved residue(s) required for the propagation of feature annotation.</text>
</comment>
<keyword evidence="6 12" id="KW-0276">Fatty acid metabolism</keyword>
<comment type="similarity">
    <text evidence="2 12">Belongs to the ELO family.</text>
</comment>
<reference evidence="13" key="1">
    <citation type="submission" date="2023-01" db="EMBL/GenBank/DDBJ databases">
        <title>Metagenome sequencing of chrysophaentin producing Chrysophaeum taylorii.</title>
        <authorList>
            <person name="Davison J."/>
            <person name="Bewley C."/>
        </authorList>
    </citation>
    <scope>NUCLEOTIDE SEQUENCE</scope>
    <source>
        <strain evidence="13">NIES-1699</strain>
    </source>
</reference>
<evidence type="ECO:0000256" key="10">
    <source>
        <dbReference type="ARBA" id="ARBA00023160"/>
    </source>
</evidence>
<keyword evidence="8 12" id="KW-0443">Lipid metabolism</keyword>
<comment type="caution">
    <text evidence="13">The sequence shown here is derived from an EMBL/GenBank/DDBJ whole genome shotgun (WGS) entry which is preliminary data.</text>
</comment>
<protein>
    <recommendedName>
        <fullName evidence="12">Elongation of fatty acids protein</fullName>
        <ecNumber evidence="12">2.3.1.-</ecNumber>
    </recommendedName>
</protein>
<evidence type="ECO:0000256" key="4">
    <source>
        <dbReference type="ARBA" id="ARBA00022679"/>
    </source>
</evidence>
<feature type="transmembrane region" description="Helical" evidence="12">
    <location>
        <begin position="118"/>
        <end position="138"/>
    </location>
</feature>
<proteinExistence type="inferred from homology"/>
<dbReference type="AlphaFoldDB" id="A0AAD7XNL4"/>
<evidence type="ECO:0000256" key="8">
    <source>
        <dbReference type="ARBA" id="ARBA00023098"/>
    </source>
</evidence>
<dbReference type="PANTHER" id="PTHR11157:SF134">
    <property type="entry name" value="ELONGATION OF FATTY ACIDS PROTEIN 1-RELATED"/>
    <property type="match status" value="1"/>
</dbReference>
<dbReference type="GO" id="GO:0009922">
    <property type="term" value="F:fatty acid elongase activity"/>
    <property type="evidence" value="ECO:0007669"/>
    <property type="project" value="UniProtKB-EC"/>
</dbReference>
<keyword evidence="10 12" id="KW-0275">Fatty acid biosynthesis</keyword>
<comment type="subcellular location">
    <subcellularLocation>
        <location evidence="1">Membrane</location>
        <topology evidence="1">Multi-pass membrane protein</topology>
    </subcellularLocation>
</comment>
<evidence type="ECO:0000256" key="12">
    <source>
        <dbReference type="RuleBase" id="RU361115"/>
    </source>
</evidence>
<evidence type="ECO:0000256" key="9">
    <source>
        <dbReference type="ARBA" id="ARBA00023136"/>
    </source>
</evidence>
<accession>A0AAD7XNL4</accession>
<keyword evidence="4 12" id="KW-0808">Transferase</keyword>
<evidence type="ECO:0000256" key="3">
    <source>
        <dbReference type="ARBA" id="ARBA00022516"/>
    </source>
</evidence>
<keyword evidence="7 12" id="KW-1133">Transmembrane helix</keyword>
<evidence type="ECO:0000313" key="13">
    <source>
        <dbReference type="EMBL" id="KAJ8606324.1"/>
    </source>
</evidence>
<dbReference type="GO" id="GO:0005789">
    <property type="term" value="C:endoplasmic reticulum membrane"/>
    <property type="evidence" value="ECO:0007669"/>
    <property type="project" value="TreeGrafter"/>
</dbReference>
<keyword evidence="14" id="KW-1185">Reference proteome</keyword>
<evidence type="ECO:0000256" key="5">
    <source>
        <dbReference type="ARBA" id="ARBA00022692"/>
    </source>
</evidence>
<keyword evidence="3 12" id="KW-0444">Lipid biosynthesis</keyword>
<evidence type="ECO:0000256" key="11">
    <source>
        <dbReference type="ARBA" id="ARBA00047375"/>
    </source>
</evidence>
<gene>
    <name evidence="13" type="ORF">CTAYLR_010373</name>
</gene>
<dbReference type="GO" id="GO:0042761">
    <property type="term" value="P:very long-chain fatty acid biosynthetic process"/>
    <property type="evidence" value="ECO:0007669"/>
    <property type="project" value="TreeGrafter"/>
</dbReference>
<name>A0AAD7XNL4_9STRA</name>
<dbReference type="GO" id="GO:0019367">
    <property type="term" value="P:fatty acid elongation, saturated fatty acid"/>
    <property type="evidence" value="ECO:0007669"/>
    <property type="project" value="TreeGrafter"/>
</dbReference>
<dbReference type="Proteomes" id="UP001230188">
    <property type="component" value="Unassembled WGS sequence"/>
</dbReference>
<keyword evidence="9 12" id="KW-0472">Membrane</keyword>
<dbReference type="EC" id="2.3.1.-" evidence="12"/>
<evidence type="ECO:0000256" key="7">
    <source>
        <dbReference type="ARBA" id="ARBA00022989"/>
    </source>
</evidence>
<dbReference type="PANTHER" id="PTHR11157">
    <property type="entry name" value="FATTY ACID ACYL TRANSFERASE-RELATED"/>
    <property type="match status" value="1"/>
</dbReference>
<evidence type="ECO:0000256" key="2">
    <source>
        <dbReference type="ARBA" id="ARBA00007263"/>
    </source>
</evidence>
<dbReference type="GO" id="GO:0034625">
    <property type="term" value="P:fatty acid elongation, monounsaturated fatty acid"/>
    <property type="evidence" value="ECO:0007669"/>
    <property type="project" value="TreeGrafter"/>
</dbReference>
<sequence>MFAAVVAEAFARARIEGSWGFVFCELPEAPRSVAFEAYYVSKYYELLDTVLAFGCKGKRPRHYWMHCYHHCLVLFMAYFYTKGQTLRYPGMAFNTFVHVFMYYYYSRAALGLRSPWKAWITRLQVLQFVTSFIFLILALRRTPNLLFPGSACAGRRALAFNCVFNFTLLLLFLQILFSQPSVRRRRRSSSSKEA</sequence>
<dbReference type="InterPro" id="IPR002076">
    <property type="entry name" value="ELO_fam"/>
</dbReference>
<feature type="transmembrane region" description="Helical" evidence="12">
    <location>
        <begin position="158"/>
        <end position="177"/>
    </location>
</feature>
<evidence type="ECO:0000256" key="6">
    <source>
        <dbReference type="ARBA" id="ARBA00022832"/>
    </source>
</evidence>
<organism evidence="13 14">
    <name type="scientific">Chrysophaeum taylorii</name>
    <dbReference type="NCBI Taxonomy" id="2483200"/>
    <lineage>
        <taxon>Eukaryota</taxon>
        <taxon>Sar</taxon>
        <taxon>Stramenopiles</taxon>
        <taxon>Ochrophyta</taxon>
        <taxon>Pelagophyceae</taxon>
        <taxon>Pelagomonadales</taxon>
        <taxon>Pelagomonadaceae</taxon>
        <taxon>Chrysophaeum</taxon>
    </lineage>
</organism>
<dbReference type="GO" id="GO:0034626">
    <property type="term" value="P:fatty acid elongation, polyunsaturated fatty acid"/>
    <property type="evidence" value="ECO:0007669"/>
    <property type="project" value="TreeGrafter"/>
</dbReference>